<reference evidence="1" key="1">
    <citation type="journal article" date="2018" name="Genome Biol.">
        <title>SKESA: strategic k-mer extension for scrupulous assemblies.</title>
        <authorList>
            <person name="Souvorov A."/>
            <person name="Agarwala R."/>
            <person name="Lipman D.J."/>
        </authorList>
    </citation>
    <scope>NUCLEOTIDE SEQUENCE</scope>
    <source>
        <strain evidence="1">MA.RM_270</strain>
    </source>
</reference>
<accession>A0A747YSI2</accession>
<organism evidence="1">
    <name type="scientific">Salmonella enterica</name>
    <name type="common">Salmonella choleraesuis</name>
    <dbReference type="NCBI Taxonomy" id="28901"/>
    <lineage>
        <taxon>Bacteria</taxon>
        <taxon>Pseudomonadati</taxon>
        <taxon>Pseudomonadota</taxon>
        <taxon>Gammaproteobacteria</taxon>
        <taxon>Enterobacterales</taxon>
        <taxon>Enterobacteriaceae</taxon>
        <taxon>Salmonella</taxon>
    </lineage>
</organism>
<evidence type="ECO:0000313" key="1">
    <source>
        <dbReference type="EMBL" id="HAF4792888.1"/>
    </source>
</evidence>
<dbReference type="AlphaFoldDB" id="A0A747YSI2"/>
<reference evidence="1" key="2">
    <citation type="submission" date="2020-02" db="EMBL/GenBank/DDBJ databases">
        <authorList>
            <consortium name="NCBI Pathogen Detection Project"/>
        </authorList>
    </citation>
    <scope>NUCLEOTIDE SEQUENCE</scope>
    <source>
        <strain evidence="1">MA.RM_270</strain>
    </source>
</reference>
<proteinExistence type="predicted"/>
<comment type="caution">
    <text evidence="1">The sequence shown here is derived from an EMBL/GenBank/DDBJ whole genome shotgun (WGS) entry which is preliminary data.</text>
</comment>
<protein>
    <submittedName>
        <fullName evidence="1">Glucosamine-6-phosphate deaminase</fullName>
    </submittedName>
</protein>
<gene>
    <name evidence="1" type="ORF">G9B97_004104</name>
</gene>
<dbReference type="EMBL" id="DAAVHP010000011">
    <property type="protein sequence ID" value="HAF4792888.1"/>
    <property type="molecule type" value="Genomic_DNA"/>
</dbReference>
<name>A0A747YSI2_SALER</name>
<sequence length="44" mass="4808">MACYLCGCADAPRDKCAPFREINGIAAAFQYSQKNYNPTASSFL</sequence>